<evidence type="ECO:0000313" key="1">
    <source>
        <dbReference type="EnsemblPlants" id="AET3Gv20117100.12"/>
    </source>
</evidence>
<dbReference type="EnsemblPlants" id="AET3Gv20117100.11">
    <property type="protein sequence ID" value="AET3Gv20117100.11"/>
    <property type="gene ID" value="AET3Gv20117100"/>
</dbReference>
<keyword evidence="2" id="KW-1185">Reference proteome</keyword>
<reference evidence="1" key="4">
    <citation type="submission" date="2019-03" db="UniProtKB">
        <authorList>
            <consortium name="EnsemblPlants"/>
        </authorList>
    </citation>
    <scope>IDENTIFICATION</scope>
</reference>
<dbReference type="EnsemblPlants" id="AET3Gv20117100.12">
    <property type="protein sequence ID" value="AET3Gv20117100.12"/>
    <property type="gene ID" value="AET3Gv20117100"/>
</dbReference>
<accession>A0A453DVE0</accession>
<dbReference type="AlphaFoldDB" id="A0A453DVE0"/>
<reference evidence="2" key="2">
    <citation type="journal article" date="2017" name="Nat. Plants">
        <title>The Aegilops tauschii genome reveals multiple impacts of transposons.</title>
        <authorList>
            <person name="Zhao G."/>
            <person name="Zou C."/>
            <person name="Li K."/>
            <person name="Wang K."/>
            <person name="Li T."/>
            <person name="Gao L."/>
            <person name="Zhang X."/>
            <person name="Wang H."/>
            <person name="Yang Z."/>
            <person name="Liu X."/>
            <person name="Jiang W."/>
            <person name="Mao L."/>
            <person name="Kong X."/>
            <person name="Jiao Y."/>
            <person name="Jia J."/>
        </authorList>
    </citation>
    <scope>NUCLEOTIDE SEQUENCE [LARGE SCALE GENOMIC DNA]</scope>
    <source>
        <strain evidence="2">cv. AL8/78</strain>
    </source>
</reference>
<protein>
    <submittedName>
        <fullName evidence="1">Uncharacterized protein</fullName>
    </submittedName>
</protein>
<name>A0A453DVE0_AEGTS</name>
<evidence type="ECO:0000313" key="2">
    <source>
        <dbReference type="Proteomes" id="UP000015105"/>
    </source>
</evidence>
<organism evidence="1 2">
    <name type="scientific">Aegilops tauschii subsp. strangulata</name>
    <name type="common">Goatgrass</name>
    <dbReference type="NCBI Taxonomy" id="200361"/>
    <lineage>
        <taxon>Eukaryota</taxon>
        <taxon>Viridiplantae</taxon>
        <taxon>Streptophyta</taxon>
        <taxon>Embryophyta</taxon>
        <taxon>Tracheophyta</taxon>
        <taxon>Spermatophyta</taxon>
        <taxon>Magnoliopsida</taxon>
        <taxon>Liliopsida</taxon>
        <taxon>Poales</taxon>
        <taxon>Poaceae</taxon>
        <taxon>BOP clade</taxon>
        <taxon>Pooideae</taxon>
        <taxon>Triticodae</taxon>
        <taxon>Triticeae</taxon>
        <taxon>Triticinae</taxon>
        <taxon>Aegilops</taxon>
    </lineage>
</organism>
<dbReference type="Gramene" id="AET3Gv20117100.12">
    <property type="protein sequence ID" value="AET3Gv20117100.12"/>
    <property type="gene ID" value="AET3Gv20117100"/>
</dbReference>
<reference evidence="1" key="5">
    <citation type="journal article" date="2021" name="G3 (Bethesda)">
        <title>Aegilops tauschii genome assembly Aet v5.0 features greater sequence contiguity and improved annotation.</title>
        <authorList>
            <person name="Wang L."/>
            <person name="Zhu T."/>
            <person name="Rodriguez J.C."/>
            <person name="Deal K.R."/>
            <person name="Dubcovsky J."/>
            <person name="McGuire P.E."/>
            <person name="Lux T."/>
            <person name="Spannagl M."/>
            <person name="Mayer K.F.X."/>
            <person name="Baldrich P."/>
            <person name="Meyers B.C."/>
            <person name="Huo N."/>
            <person name="Gu Y.Q."/>
            <person name="Zhou H."/>
            <person name="Devos K.M."/>
            <person name="Bennetzen J.L."/>
            <person name="Unver T."/>
            <person name="Budak H."/>
            <person name="Gulick P.J."/>
            <person name="Galiba G."/>
            <person name="Kalapos B."/>
            <person name="Nelson D.R."/>
            <person name="Li P."/>
            <person name="You F.M."/>
            <person name="Luo M.C."/>
            <person name="Dvorak J."/>
        </authorList>
    </citation>
    <scope>NUCLEOTIDE SEQUENCE [LARGE SCALE GENOMIC DNA]</scope>
    <source>
        <strain evidence="1">cv. AL8/78</strain>
    </source>
</reference>
<dbReference type="Proteomes" id="UP000015105">
    <property type="component" value="Chromosome 3D"/>
</dbReference>
<proteinExistence type="predicted"/>
<dbReference type="Gramene" id="AET3Gv20117100.11">
    <property type="protein sequence ID" value="AET3Gv20117100.11"/>
    <property type="gene ID" value="AET3Gv20117100"/>
</dbReference>
<sequence length="98" mass="10962">MRHLHDGMTFRLNLTSSLSTSVSLSSAVRAHLFFKEEDMESFKQMVDNYLSEASRLWAARNEGSSLLDSMTKAIDERSSKSGSVTSTAITQTLTEIHF</sequence>
<reference evidence="2" key="1">
    <citation type="journal article" date="2014" name="Science">
        <title>Ancient hybridizations among the ancestral genomes of bread wheat.</title>
        <authorList>
            <consortium name="International Wheat Genome Sequencing Consortium,"/>
            <person name="Marcussen T."/>
            <person name="Sandve S.R."/>
            <person name="Heier L."/>
            <person name="Spannagl M."/>
            <person name="Pfeifer M."/>
            <person name="Jakobsen K.S."/>
            <person name="Wulff B.B."/>
            <person name="Steuernagel B."/>
            <person name="Mayer K.F."/>
            <person name="Olsen O.A."/>
        </authorList>
    </citation>
    <scope>NUCLEOTIDE SEQUENCE [LARGE SCALE GENOMIC DNA]</scope>
    <source>
        <strain evidence="2">cv. AL8/78</strain>
    </source>
</reference>
<reference evidence="1" key="3">
    <citation type="journal article" date="2017" name="Nature">
        <title>Genome sequence of the progenitor of the wheat D genome Aegilops tauschii.</title>
        <authorList>
            <person name="Luo M.C."/>
            <person name="Gu Y.Q."/>
            <person name="Puiu D."/>
            <person name="Wang H."/>
            <person name="Twardziok S.O."/>
            <person name="Deal K.R."/>
            <person name="Huo N."/>
            <person name="Zhu T."/>
            <person name="Wang L."/>
            <person name="Wang Y."/>
            <person name="McGuire P.E."/>
            <person name="Liu S."/>
            <person name="Long H."/>
            <person name="Ramasamy R.K."/>
            <person name="Rodriguez J.C."/>
            <person name="Van S.L."/>
            <person name="Yuan L."/>
            <person name="Wang Z."/>
            <person name="Xia Z."/>
            <person name="Xiao L."/>
            <person name="Anderson O.D."/>
            <person name="Ouyang S."/>
            <person name="Liang Y."/>
            <person name="Zimin A.V."/>
            <person name="Pertea G."/>
            <person name="Qi P."/>
            <person name="Bennetzen J.L."/>
            <person name="Dai X."/>
            <person name="Dawson M.W."/>
            <person name="Muller H.G."/>
            <person name="Kugler K."/>
            <person name="Rivarola-Duarte L."/>
            <person name="Spannagl M."/>
            <person name="Mayer K.F.X."/>
            <person name="Lu F.H."/>
            <person name="Bevan M.W."/>
            <person name="Leroy P."/>
            <person name="Li P."/>
            <person name="You F.M."/>
            <person name="Sun Q."/>
            <person name="Liu Z."/>
            <person name="Lyons E."/>
            <person name="Wicker T."/>
            <person name="Salzberg S.L."/>
            <person name="Devos K.M."/>
            <person name="Dvorak J."/>
        </authorList>
    </citation>
    <scope>NUCLEOTIDE SEQUENCE [LARGE SCALE GENOMIC DNA]</scope>
    <source>
        <strain evidence="1">cv. AL8/78</strain>
    </source>
</reference>